<evidence type="ECO:0000256" key="6">
    <source>
        <dbReference type="ARBA" id="ARBA00023136"/>
    </source>
</evidence>
<gene>
    <name evidence="10" type="ORF">SGCZBJ_22465</name>
</gene>
<sequence length="174" mass="18034">MAMSANDAFATSGGGRGRRRRRRGKGALSEINVTPLVDVMLVLLIIFMISAPLLTSGVELELPKTEAGALKNEQEPITVSVRHDGAVFIGEDQAPFTEFASIVSAKAGDANDKPIYVRADGKAPYEVVAQVMAALSKAGFTKINLLTDTGGPSSGAAPQDAQPVGGGGDLRPAQ</sequence>
<dbReference type="PANTHER" id="PTHR30558:SF7">
    <property type="entry name" value="TOL-PAL SYSTEM PROTEIN TOLR"/>
    <property type="match status" value="1"/>
</dbReference>
<dbReference type="AlphaFoldDB" id="A0A2N5D2M4"/>
<evidence type="ECO:0000256" key="1">
    <source>
        <dbReference type="ARBA" id="ARBA00004162"/>
    </source>
</evidence>
<reference evidence="10 11" key="1">
    <citation type="submission" date="2017-12" db="EMBL/GenBank/DDBJ databases">
        <title>The genome sequence of Caulobacter sp. 410.</title>
        <authorList>
            <person name="Gao J."/>
            <person name="Mao X."/>
            <person name="Sun J."/>
        </authorList>
    </citation>
    <scope>NUCLEOTIDE SEQUENCE [LARGE SCALE GENOMIC DNA]</scope>
    <source>
        <strain evidence="10 11">410</strain>
    </source>
</reference>
<dbReference type="OrthoDB" id="9798629at2"/>
<dbReference type="RefSeq" id="WP_101720149.1">
    <property type="nucleotide sequence ID" value="NZ_PJRS01000046.1"/>
</dbReference>
<comment type="caution">
    <text evidence="10">The sequence shown here is derived from an EMBL/GenBank/DDBJ whole genome shotgun (WGS) entry which is preliminary data.</text>
</comment>
<feature type="region of interest" description="Disordered" evidence="8">
    <location>
        <begin position="148"/>
        <end position="174"/>
    </location>
</feature>
<keyword evidence="6 9" id="KW-0472">Membrane</keyword>
<evidence type="ECO:0000256" key="3">
    <source>
        <dbReference type="ARBA" id="ARBA00022475"/>
    </source>
</evidence>
<dbReference type="PANTHER" id="PTHR30558">
    <property type="entry name" value="EXBD MEMBRANE COMPONENT OF PMF-DRIVEN MACROMOLECULE IMPORT SYSTEM"/>
    <property type="match status" value="1"/>
</dbReference>
<comment type="similarity">
    <text evidence="2 7">Belongs to the ExbD/TolR family.</text>
</comment>
<dbReference type="GO" id="GO:0005886">
    <property type="term" value="C:plasma membrane"/>
    <property type="evidence" value="ECO:0007669"/>
    <property type="project" value="UniProtKB-SubCell"/>
</dbReference>
<evidence type="ECO:0000313" key="10">
    <source>
        <dbReference type="EMBL" id="PLR20236.1"/>
    </source>
</evidence>
<dbReference type="Proteomes" id="UP000234479">
    <property type="component" value="Unassembled WGS sequence"/>
</dbReference>
<keyword evidence="5 9" id="KW-1133">Transmembrane helix</keyword>
<keyword evidence="7" id="KW-0813">Transport</keyword>
<organism evidence="10 11">
    <name type="scientific">Caulobacter zeae</name>
    <dbReference type="NCBI Taxonomy" id="2055137"/>
    <lineage>
        <taxon>Bacteria</taxon>
        <taxon>Pseudomonadati</taxon>
        <taxon>Pseudomonadota</taxon>
        <taxon>Alphaproteobacteria</taxon>
        <taxon>Caulobacterales</taxon>
        <taxon>Caulobacteraceae</taxon>
        <taxon>Caulobacter</taxon>
    </lineage>
</organism>
<dbReference type="EMBL" id="PJRS01000046">
    <property type="protein sequence ID" value="PLR20236.1"/>
    <property type="molecule type" value="Genomic_DNA"/>
</dbReference>
<dbReference type="InterPro" id="IPR003400">
    <property type="entry name" value="ExbD"/>
</dbReference>
<evidence type="ECO:0000256" key="2">
    <source>
        <dbReference type="ARBA" id="ARBA00005811"/>
    </source>
</evidence>
<name>A0A2N5D2M4_9CAUL</name>
<proteinExistence type="inferred from homology"/>
<dbReference type="Gene3D" id="3.30.420.270">
    <property type="match status" value="1"/>
</dbReference>
<evidence type="ECO:0000256" key="9">
    <source>
        <dbReference type="SAM" id="Phobius"/>
    </source>
</evidence>
<evidence type="ECO:0000313" key="11">
    <source>
        <dbReference type="Proteomes" id="UP000234479"/>
    </source>
</evidence>
<dbReference type="GO" id="GO:0015031">
    <property type="term" value="P:protein transport"/>
    <property type="evidence" value="ECO:0007669"/>
    <property type="project" value="UniProtKB-KW"/>
</dbReference>
<keyword evidence="3" id="KW-1003">Cell membrane</keyword>
<accession>A0A2N5D2M4</accession>
<feature type="compositionally biased region" description="Gly residues" evidence="8">
    <location>
        <begin position="164"/>
        <end position="174"/>
    </location>
</feature>
<evidence type="ECO:0000256" key="8">
    <source>
        <dbReference type="SAM" id="MobiDB-lite"/>
    </source>
</evidence>
<evidence type="ECO:0000256" key="4">
    <source>
        <dbReference type="ARBA" id="ARBA00022692"/>
    </source>
</evidence>
<feature type="transmembrane region" description="Helical" evidence="9">
    <location>
        <begin position="27"/>
        <end position="54"/>
    </location>
</feature>
<keyword evidence="11" id="KW-1185">Reference proteome</keyword>
<protein>
    <submittedName>
        <fullName evidence="10">Protein TolR</fullName>
    </submittedName>
</protein>
<dbReference type="Pfam" id="PF02472">
    <property type="entry name" value="ExbD"/>
    <property type="match status" value="1"/>
</dbReference>
<dbReference type="GO" id="GO:0022857">
    <property type="term" value="F:transmembrane transporter activity"/>
    <property type="evidence" value="ECO:0007669"/>
    <property type="project" value="InterPro"/>
</dbReference>
<comment type="subcellular location">
    <subcellularLocation>
        <location evidence="1">Cell membrane</location>
        <topology evidence="1">Single-pass membrane protein</topology>
    </subcellularLocation>
    <subcellularLocation>
        <location evidence="7">Cell membrane</location>
        <topology evidence="7">Single-pass type II membrane protein</topology>
    </subcellularLocation>
</comment>
<evidence type="ECO:0000256" key="7">
    <source>
        <dbReference type="RuleBase" id="RU003879"/>
    </source>
</evidence>
<keyword evidence="4 7" id="KW-0812">Transmembrane</keyword>
<keyword evidence="7" id="KW-0653">Protein transport</keyword>
<evidence type="ECO:0000256" key="5">
    <source>
        <dbReference type="ARBA" id="ARBA00022989"/>
    </source>
</evidence>
<feature type="region of interest" description="Disordered" evidence="8">
    <location>
        <begin position="1"/>
        <end position="24"/>
    </location>
</feature>